<dbReference type="GO" id="GO:0015344">
    <property type="term" value="F:siderophore uptake transmembrane transporter activity"/>
    <property type="evidence" value="ECO:0007669"/>
    <property type="project" value="TreeGrafter"/>
</dbReference>
<evidence type="ECO:0000256" key="6">
    <source>
        <dbReference type="ARBA" id="ARBA00023237"/>
    </source>
</evidence>
<dbReference type="Gene3D" id="2.40.170.20">
    <property type="entry name" value="TonB-dependent receptor, beta-barrel domain"/>
    <property type="match status" value="1"/>
</dbReference>
<keyword evidence="10" id="KW-0675">Receptor</keyword>
<evidence type="ECO:0000259" key="9">
    <source>
        <dbReference type="Pfam" id="PF25183"/>
    </source>
</evidence>
<dbReference type="RefSeq" id="WP_237378998.1">
    <property type="nucleotide sequence ID" value="NZ_CP071793.1"/>
</dbReference>
<evidence type="ECO:0000256" key="3">
    <source>
        <dbReference type="ARBA" id="ARBA00022452"/>
    </source>
</evidence>
<gene>
    <name evidence="10" type="ORF">J3U87_27580</name>
</gene>
<sequence>MKLFKSMICVLCAAWTTVALAQGVTTANLTGDAVDSNNQPLPGVVINGVHEPTGTRYSAVTRADGRYDLRNVRVGGPYTITATMPGFKTQQRNNLFLKLGETQEINFQMTVDAVEETLVVVADTNALINPGRQGAASNVSEEAIEKLPTVNRAISDFARTNPYFQDYSEGGASTLSVAGRNNRYNSILIDGAVNNDLFGLSASGAPGGQAEAQPVSLEAIQEIQLLVSPYDIRQGGFSGGGVNAITKSGTNDLSGSLFHYFKTDSQFGEYVLPGGDIAEFGEYDETQTGFSVGGPIIKDKAFFFVSAESRRKEVPTGVEIRQDGTSGTGQNFGFFDEAQEFVSILRDQYGYDPGGLDEITRNTDSDTIFVRFDFNIGDAHQLTVRHNYVDAENDRIAPDLFAYNFPGNAQFFPNETNSTVVQLNSSFGGFYNEFRLSYQTIKDRRTGVGDPFPWVEIENIDPDNNFPNDQFPGRIGDEFEAGTERFSTRNALDQDILEITNDLTFFMGAHTITVGTHNELFSFDNLFIRENFGAYQFDTLEDFRNGWARQYDYSFSATDDPLESAKFDAQQLGFYAGDQWTVSPSLTVTLGLRLDVPLFPDEPTNNPIMDSFQWYEDNPIANPNAQLRTGGLSTTNTPDGNLLWSPRAGFNWDVTGDGSRQLRGGLGIFSGRTPYVWLSNQYSNTGIEFTRVRASVRGVSEDNHIPFNPDPFNQPESIEGVRTFTNEIDVIDPDFELPQVFRTNLAYDHDLGFWGMVASAEVIYSKNMNEILYQNLNIVPERNDDGSIATAFDGRPMWERQDNGLSDVIYLTNTSEGDQLSLNVKLERPFRDGLYWFVSYLYNSSESVNDGTSSQAFSNWRFVPNQGNPNEPETADSRFGIEDRFTASVAYDFQVADKFTLTVSGYYNAQSGRAYSNIFNGDVNGDGQFSNDLLYVPASMDEVEWRGPSGLSEQEIWNTFVEYVEADGNLEFGQIAERNASRAPWIHQLDISFALKTSFSRYRVQAYLDIFNVANLLDDEDGLHEYVNFNTVQPIRYRGENDEGKPIYDLQITNPDNRFTIDDIRSRWQGQFGIRFSF</sequence>
<keyword evidence="6" id="KW-0998">Cell outer membrane</keyword>
<dbReference type="InterPro" id="IPR008969">
    <property type="entry name" value="CarboxyPept-like_regulatory"/>
</dbReference>
<dbReference type="AlphaFoldDB" id="A0A8A4TIB9"/>
<dbReference type="Pfam" id="PF07715">
    <property type="entry name" value="Plug"/>
    <property type="match status" value="1"/>
</dbReference>
<dbReference type="InterPro" id="IPR057601">
    <property type="entry name" value="Oar-like_b-barrel"/>
</dbReference>
<dbReference type="Gene3D" id="2.60.40.1120">
    <property type="entry name" value="Carboxypeptidase-like, regulatory domain"/>
    <property type="match status" value="1"/>
</dbReference>
<evidence type="ECO:0000313" key="11">
    <source>
        <dbReference type="Proteomes" id="UP000663929"/>
    </source>
</evidence>
<name>A0A8A4TIB9_SULCO</name>
<proteinExistence type="predicted"/>
<evidence type="ECO:0000256" key="5">
    <source>
        <dbReference type="ARBA" id="ARBA00023136"/>
    </source>
</evidence>
<comment type="subcellular location">
    <subcellularLocation>
        <location evidence="1">Cell outer membrane</location>
        <topology evidence="1">Multi-pass membrane protein</topology>
    </subcellularLocation>
</comment>
<dbReference type="InterPro" id="IPR039426">
    <property type="entry name" value="TonB-dep_rcpt-like"/>
</dbReference>
<accession>A0A8A4TIB9</accession>
<evidence type="ECO:0000256" key="7">
    <source>
        <dbReference type="SAM" id="SignalP"/>
    </source>
</evidence>
<feature type="chain" id="PRO_5035299871" evidence="7">
    <location>
        <begin position="22"/>
        <end position="1078"/>
    </location>
</feature>
<dbReference type="KEGG" id="scor:J3U87_27580"/>
<evidence type="ECO:0000259" key="8">
    <source>
        <dbReference type="Pfam" id="PF07715"/>
    </source>
</evidence>
<dbReference type="GO" id="GO:0044718">
    <property type="term" value="P:siderophore transmembrane transport"/>
    <property type="evidence" value="ECO:0007669"/>
    <property type="project" value="TreeGrafter"/>
</dbReference>
<organism evidence="10 11">
    <name type="scientific">Sulfidibacter corallicola</name>
    <dbReference type="NCBI Taxonomy" id="2818388"/>
    <lineage>
        <taxon>Bacteria</taxon>
        <taxon>Pseudomonadati</taxon>
        <taxon>Acidobacteriota</taxon>
        <taxon>Holophagae</taxon>
        <taxon>Acanthopleuribacterales</taxon>
        <taxon>Acanthopleuribacteraceae</taxon>
        <taxon>Sulfidibacter</taxon>
    </lineage>
</organism>
<dbReference type="EMBL" id="CP071793">
    <property type="protein sequence ID" value="QTD49363.1"/>
    <property type="molecule type" value="Genomic_DNA"/>
</dbReference>
<keyword evidence="11" id="KW-1185">Reference proteome</keyword>
<reference evidence="10" key="1">
    <citation type="submission" date="2021-03" db="EMBL/GenBank/DDBJ databases">
        <title>Acanthopleuribacteraceae sp. M133.</title>
        <authorList>
            <person name="Wang G."/>
        </authorList>
    </citation>
    <scope>NUCLEOTIDE SEQUENCE</scope>
    <source>
        <strain evidence="10">M133</strain>
    </source>
</reference>
<feature type="signal peptide" evidence="7">
    <location>
        <begin position="1"/>
        <end position="21"/>
    </location>
</feature>
<dbReference type="SUPFAM" id="SSF56935">
    <property type="entry name" value="Porins"/>
    <property type="match status" value="1"/>
</dbReference>
<dbReference type="PANTHER" id="PTHR30069:SF46">
    <property type="entry name" value="OAR PROTEIN"/>
    <property type="match status" value="1"/>
</dbReference>
<dbReference type="SUPFAM" id="SSF49464">
    <property type="entry name" value="Carboxypeptidase regulatory domain-like"/>
    <property type="match status" value="1"/>
</dbReference>
<feature type="domain" description="TonB-dependent transporter Oar-like beta-barrel" evidence="9">
    <location>
        <begin position="361"/>
        <end position="1015"/>
    </location>
</feature>
<keyword evidence="2" id="KW-0813">Transport</keyword>
<keyword evidence="7" id="KW-0732">Signal</keyword>
<protein>
    <submittedName>
        <fullName evidence="10">TonB-dependent receptor</fullName>
    </submittedName>
</protein>
<feature type="domain" description="TonB-dependent transporter Oar-like beta-barrel" evidence="9">
    <location>
        <begin position="245"/>
        <end position="313"/>
    </location>
</feature>
<feature type="domain" description="TonB-dependent receptor plug" evidence="8">
    <location>
        <begin position="134"/>
        <end position="242"/>
    </location>
</feature>
<evidence type="ECO:0000313" key="10">
    <source>
        <dbReference type="EMBL" id="QTD49363.1"/>
    </source>
</evidence>
<keyword evidence="5" id="KW-0472">Membrane</keyword>
<evidence type="ECO:0000256" key="2">
    <source>
        <dbReference type="ARBA" id="ARBA00022448"/>
    </source>
</evidence>
<dbReference type="Pfam" id="PF25183">
    <property type="entry name" value="OMP_b-brl_4"/>
    <property type="match status" value="2"/>
</dbReference>
<keyword evidence="3" id="KW-1134">Transmembrane beta strand</keyword>
<keyword evidence="4" id="KW-0812">Transmembrane</keyword>
<dbReference type="PANTHER" id="PTHR30069">
    <property type="entry name" value="TONB-DEPENDENT OUTER MEMBRANE RECEPTOR"/>
    <property type="match status" value="1"/>
</dbReference>
<dbReference type="Proteomes" id="UP000663929">
    <property type="component" value="Chromosome"/>
</dbReference>
<dbReference type="InterPro" id="IPR012910">
    <property type="entry name" value="Plug_dom"/>
</dbReference>
<dbReference type="GO" id="GO:0009279">
    <property type="term" value="C:cell outer membrane"/>
    <property type="evidence" value="ECO:0007669"/>
    <property type="project" value="UniProtKB-SubCell"/>
</dbReference>
<evidence type="ECO:0000256" key="1">
    <source>
        <dbReference type="ARBA" id="ARBA00004571"/>
    </source>
</evidence>
<evidence type="ECO:0000256" key="4">
    <source>
        <dbReference type="ARBA" id="ARBA00022692"/>
    </source>
</evidence>
<dbReference type="Pfam" id="PF13620">
    <property type="entry name" value="CarboxypepD_reg"/>
    <property type="match status" value="1"/>
</dbReference>
<dbReference type="InterPro" id="IPR036942">
    <property type="entry name" value="Beta-barrel_TonB_sf"/>
</dbReference>